<dbReference type="AlphaFoldDB" id="A0A6G0X146"/>
<dbReference type="PANTHER" id="PTHR33053">
    <property type="entry name" value="PROTEIN, PUTATIVE-RELATED"/>
    <property type="match status" value="1"/>
</dbReference>
<name>A0A6G0X146_APHCR</name>
<reference evidence="1 2" key="1">
    <citation type="submission" date="2019-08" db="EMBL/GenBank/DDBJ databases">
        <title>Whole genome of Aphis craccivora.</title>
        <authorList>
            <person name="Voronova N.V."/>
            <person name="Shulinski R.S."/>
            <person name="Bandarenka Y.V."/>
            <person name="Zhorov D.G."/>
            <person name="Warner D."/>
        </authorList>
    </citation>
    <scope>NUCLEOTIDE SEQUENCE [LARGE SCALE GENOMIC DNA]</scope>
    <source>
        <strain evidence="1">180601</strain>
        <tissue evidence="1">Whole Body</tissue>
    </source>
</reference>
<accession>A0A6G0X146</accession>
<sequence>MQTLLSSSNYYCFGLKKGIENTLKRVKIEGNIKVVVGIDGLPLAKSSSSQFWPILAYLDSYKEYIFLIGLYHGHKKPADSNDFLRDFIDEAEDLVINVSIHAICADAPAKSFILKIKGHTGYFSCTRCLAEGEHVGSTCFPFKDSNSRERTHEDYINRRQEEHHVGDSLSDLIRIPGFDVVKSFPLDYMHLVALGVMRKLIHFWLHKGPLTVRLPSWKIKKISTNLMFLKSAIT</sequence>
<evidence type="ECO:0000313" key="2">
    <source>
        <dbReference type="Proteomes" id="UP000478052"/>
    </source>
</evidence>
<protein>
    <submittedName>
        <fullName evidence="1">Integrase catalytic domain-containing protein</fullName>
    </submittedName>
</protein>
<feature type="non-terminal residue" evidence="1">
    <location>
        <position position="234"/>
    </location>
</feature>
<keyword evidence="2" id="KW-1185">Reference proteome</keyword>
<dbReference type="EMBL" id="VUJU01008249">
    <property type="protein sequence ID" value="KAF0733564.1"/>
    <property type="molecule type" value="Genomic_DNA"/>
</dbReference>
<comment type="caution">
    <text evidence="1">The sequence shown here is derived from an EMBL/GenBank/DDBJ whole genome shotgun (WGS) entry which is preliminary data.</text>
</comment>
<dbReference type="Proteomes" id="UP000478052">
    <property type="component" value="Unassembled WGS sequence"/>
</dbReference>
<organism evidence="1 2">
    <name type="scientific">Aphis craccivora</name>
    <name type="common">Cowpea aphid</name>
    <dbReference type="NCBI Taxonomy" id="307492"/>
    <lineage>
        <taxon>Eukaryota</taxon>
        <taxon>Metazoa</taxon>
        <taxon>Ecdysozoa</taxon>
        <taxon>Arthropoda</taxon>
        <taxon>Hexapoda</taxon>
        <taxon>Insecta</taxon>
        <taxon>Pterygota</taxon>
        <taxon>Neoptera</taxon>
        <taxon>Paraneoptera</taxon>
        <taxon>Hemiptera</taxon>
        <taxon>Sternorrhyncha</taxon>
        <taxon>Aphidomorpha</taxon>
        <taxon>Aphidoidea</taxon>
        <taxon>Aphididae</taxon>
        <taxon>Aphidini</taxon>
        <taxon>Aphis</taxon>
        <taxon>Aphis</taxon>
    </lineage>
</organism>
<gene>
    <name evidence="1" type="ORF">FWK35_00035293</name>
</gene>
<dbReference type="PANTHER" id="PTHR33053:SF9">
    <property type="entry name" value="AGAP000105-PA"/>
    <property type="match status" value="1"/>
</dbReference>
<proteinExistence type="predicted"/>
<dbReference type="OrthoDB" id="7554869at2759"/>
<evidence type="ECO:0000313" key="1">
    <source>
        <dbReference type="EMBL" id="KAF0733564.1"/>
    </source>
</evidence>